<keyword evidence="2" id="KW-0472">Membrane</keyword>
<reference evidence="4 5" key="1">
    <citation type="submission" date="2021-01" db="EMBL/GenBank/DDBJ databases">
        <title>Genomic Encyclopedia of Type Strains, Phase IV (KMG-IV): sequencing the most valuable type-strain genomes for metagenomic binning, comparative biology and taxonomic classification.</title>
        <authorList>
            <person name="Goeker M."/>
        </authorList>
    </citation>
    <scope>NUCLEOTIDE SEQUENCE [LARGE SCALE GENOMIC DNA]</scope>
    <source>
        <strain evidence="4 5">DSM 25540</strain>
    </source>
</reference>
<feature type="signal peptide" evidence="3">
    <location>
        <begin position="1"/>
        <end position="26"/>
    </location>
</feature>
<evidence type="ECO:0000313" key="5">
    <source>
        <dbReference type="Proteomes" id="UP000741863"/>
    </source>
</evidence>
<feature type="transmembrane region" description="Helical" evidence="2">
    <location>
        <begin position="409"/>
        <end position="428"/>
    </location>
</feature>
<evidence type="ECO:0000256" key="2">
    <source>
        <dbReference type="SAM" id="Phobius"/>
    </source>
</evidence>
<feature type="transmembrane region" description="Helical" evidence="2">
    <location>
        <begin position="344"/>
        <end position="364"/>
    </location>
</feature>
<dbReference type="InterPro" id="IPR058112">
    <property type="entry name" value="CD3337_EF1877-like"/>
</dbReference>
<dbReference type="NCBIfam" id="NF046089">
    <property type="entry name" value="CD3337_EF1877"/>
    <property type="match status" value="1"/>
</dbReference>
<keyword evidence="2" id="KW-1133">Transmembrane helix</keyword>
<dbReference type="EMBL" id="JAFBEC010000012">
    <property type="protein sequence ID" value="MBM7634421.1"/>
    <property type="molecule type" value="Genomic_DNA"/>
</dbReference>
<feature type="compositionally biased region" description="Basic and acidic residues" evidence="1">
    <location>
        <begin position="520"/>
        <end position="665"/>
    </location>
</feature>
<feature type="transmembrane region" description="Helical" evidence="2">
    <location>
        <begin position="376"/>
        <end position="397"/>
    </location>
</feature>
<keyword evidence="2" id="KW-0812">Transmembrane</keyword>
<keyword evidence="3" id="KW-0732">Signal</keyword>
<proteinExistence type="predicted"/>
<evidence type="ECO:0000313" key="4">
    <source>
        <dbReference type="EMBL" id="MBM7634421.1"/>
    </source>
</evidence>
<feature type="transmembrane region" description="Helical" evidence="2">
    <location>
        <begin position="130"/>
        <end position="148"/>
    </location>
</feature>
<protein>
    <submittedName>
        <fullName evidence="4">Uncharacterized protein</fullName>
    </submittedName>
</protein>
<feature type="compositionally biased region" description="Basic and acidic residues" evidence="1">
    <location>
        <begin position="503"/>
        <end position="512"/>
    </location>
</feature>
<feature type="compositionally biased region" description="Basic and acidic residues" evidence="1">
    <location>
        <begin position="675"/>
        <end position="712"/>
    </location>
</feature>
<feature type="chain" id="PRO_5045244916" evidence="3">
    <location>
        <begin position="27"/>
        <end position="712"/>
    </location>
</feature>
<dbReference type="Proteomes" id="UP000741863">
    <property type="component" value="Unassembled WGS sequence"/>
</dbReference>
<evidence type="ECO:0000256" key="1">
    <source>
        <dbReference type="SAM" id="MobiDB-lite"/>
    </source>
</evidence>
<feature type="region of interest" description="Disordered" evidence="1">
    <location>
        <begin position="488"/>
        <end position="712"/>
    </location>
</feature>
<sequence length="712" mass="79111">MGWKKITVCILAVVFLLFSTAGTALAFFGSNDSDPEDHMTEPNIEEQGGVELQVKRYPVSRYMANNEDADGMIKGAFVGMNNVIFSVSGYIVLVVDTAMDVLYSLQPIDEFSDTLTSISTTIYDTLKEHFGQMLFIFACGYILYLTMVQGTIKEAMRRSFLFLMVLIFGGYWMLNAGFFMQSLNALSVEAQGYLLDAGNGLVNMADGEGIYADTELIDDDNKLEGTIAVMRNVYFDLALKRPYLLVNYGETNDEAVNDHDPGEGVPGGDDYNRVDRLLAFDLTNDGQEHRLRAVRDEVEDYNNENMGGGNVFSQFGQALISFVGSLFLGIPFLLLSLFNFLLQLVALALAFFIPFAFILSYIPQFAQSGFVALGKLLSVFVIKAMLGILILFVYVLTFIVDAMLPPDSLGMYLLNLVVLIGVLIFMIWKRDSIVKLMTAGRVQSLDGNMMNNVKNSMVNPAMNAAKSGIGMVNPALYAAMNKVGGLRESASAEGQNAPQGRNSENDHEKEQRTSQTGNHEAPKGADTSNKKTIERTPQAKREHENGKEGKEKERKISRGDDDDFKPVSKRKEEHSPSKDETNIHPVRHSESVSGNEAKEQNSHLQLVEKEEASSSIHEGEKRNRGVERTRQGDGGKGSDLEPSVRSEYKQGYGDDNRGSRVERSQLKNHSSNDQSSEKVKSVETRSHQKLNDVERKTEKEIQSIDKDKNRHA</sequence>
<dbReference type="RefSeq" id="WP_204699204.1">
    <property type="nucleotide sequence ID" value="NZ_JAFBEC010000012.1"/>
</dbReference>
<comment type="caution">
    <text evidence="4">The sequence shown here is derived from an EMBL/GenBank/DDBJ whole genome shotgun (WGS) entry which is preliminary data.</text>
</comment>
<organism evidence="4 5">
    <name type="scientific">Geomicrobium sediminis</name>
    <dbReference type="NCBI Taxonomy" id="1347788"/>
    <lineage>
        <taxon>Bacteria</taxon>
        <taxon>Bacillati</taxon>
        <taxon>Bacillota</taxon>
        <taxon>Bacilli</taxon>
        <taxon>Bacillales</taxon>
        <taxon>Geomicrobium</taxon>
    </lineage>
</organism>
<feature type="compositionally biased region" description="Polar residues" evidence="1">
    <location>
        <begin position="492"/>
        <end position="502"/>
    </location>
</feature>
<evidence type="ECO:0000256" key="3">
    <source>
        <dbReference type="SAM" id="SignalP"/>
    </source>
</evidence>
<feature type="transmembrane region" description="Helical" evidence="2">
    <location>
        <begin position="315"/>
        <end position="337"/>
    </location>
</feature>
<feature type="transmembrane region" description="Helical" evidence="2">
    <location>
        <begin position="160"/>
        <end position="180"/>
    </location>
</feature>
<name>A0ABS2PGF3_9BACL</name>
<keyword evidence="5" id="KW-1185">Reference proteome</keyword>
<gene>
    <name evidence="4" type="ORF">JOD17_003527</name>
</gene>
<accession>A0ABS2PGF3</accession>